<evidence type="ECO:0000256" key="2">
    <source>
        <dbReference type="RuleBase" id="RU361220"/>
    </source>
</evidence>
<evidence type="ECO:0000313" key="5">
    <source>
        <dbReference type="Proteomes" id="UP000295302"/>
    </source>
</evidence>
<evidence type="ECO:0000313" key="4">
    <source>
        <dbReference type="EMBL" id="TDD32082.1"/>
    </source>
</evidence>
<protein>
    <submittedName>
        <fullName evidence="4">Uncharacterized protein</fullName>
    </submittedName>
</protein>
<comment type="similarity">
    <text evidence="1 2">Belongs to the glycosyl hydrolase 68 family.</text>
</comment>
<accession>A0A4R4XNA8</accession>
<feature type="compositionally biased region" description="Low complexity" evidence="3">
    <location>
        <begin position="8"/>
        <end position="33"/>
    </location>
</feature>
<keyword evidence="5" id="KW-1185">Reference proteome</keyword>
<organism evidence="4 5">
    <name type="scientific">Nonomuraea terrae</name>
    <dbReference type="NCBI Taxonomy" id="2530383"/>
    <lineage>
        <taxon>Bacteria</taxon>
        <taxon>Bacillati</taxon>
        <taxon>Actinomycetota</taxon>
        <taxon>Actinomycetes</taxon>
        <taxon>Streptosporangiales</taxon>
        <taxon>Streptosporangiaceae</taxon>
        <taxon>Nonomuraea</taxon>
    </lineage>
</organism>
<dbReference type="GO" id="GO:0050053">
    <property type="term" value="F:levansucrase activity"/>
    <property type="evidence" value="ECO:0007669"/>
    <property type="project" value="InterPro"/>
</dbReference>
<feature type="region of interest" description="Disordered" evidence="3">
    <location>
        <begin position="1"/>
        <end position="38"/>
    </location>
</feature>
<dbReference type="RefSeq" id="WP_132622871.1">
    <property type="nucleotide sequence ID" value="NZ_SMKQ01000295.1"/>
</dbReference>
<reference evidence="4 5" key="1">
    <citation type="submission" date="2019-03" db="EMBL/GenBank/DDBJ databases">
        <title>Draft genome sequences of novel Actinobacteria.</title>
        <authorList>
            <person name="Sahin N."/>
            <person name="Ay H."/>
            <person name="Saygin H."/>
        </authorList>
    </citation>
    <scope>NUCLEOTIDE SEQUENCE [LARGE SCALE GENOMIC DNA]</scope>
    <source>
        <strain evidence="4 5">CH32</strain>
    </source>
</reference>
<dbReference type="Proteomes" id="UP000295302">
    <property type="component" value="Unassembled WGS sequence"/>
</dbReference>
<name>A0A4R4XNA8_9ACTN</name>
<evidence type="ECO:0000256" key="3">
    <source>
        <dbReference type="SAM" id="MobiDB-lite"/>
    </source>
</evidence>
<dbReference type="AlphaFoldDB" id="A0A4R4XNA8"/>
<gene>
    <name evidence="4" type="ORF">E1286_44050</name>
</gene>
<comment type="caution">
    <text evidence="4">The sequence shown here is derived from an EMBL/GenBank/DDBJ whole genome shotgun (WGS) entry which is preliminary data.</text>
</comment>
<sequence>MSSNDRMSSSTTPGTTSSSPPNATASTRPTAPTGLYGFAAPSLTGPYEPLNGSGLVIRNPAAEPDQAYAWLVLPDLHVVSFADYRSHQGRDLRHAKAAQARVDFGGTIAPMLKLTLDGMATSVIAASGRAHGNV</sequence>
<dbReference type="OrthoDB" id="3359526at2"/>
<dbReference type="GO" id="GO:0009758">
    <property type="term" value="P:carbohydrate utilization"/>
    <property type="evidence" value="ECO:0007669"/>
    <property type="project" value="InterPro"/>
</dbReference>
<dbReference type="EMBL" id="SMKQ01000295">
    <property type="protein sequence ID" value="TDD32082.1"/>
    <property type="molecule type" value="Genomic_DNA"/>
</dbReference>
<dbReference type="SUPFAM" id="SSF75005">
    <property type="entry name" value="Arabinanase/levansucrase/invertase"/>
    <property type="match status" value="1"/>
</dbReference>
<evidence type="ECO:0000256" key="1">
    <source>
        <dbReference type="ARBA" id="ARBA00006775"/>
    </source>
</evidence>
<dbReference type="InterPro" id="IPR003469">
    <property type="entry name" value="Glyco_hydro_68"/>
</dbReference>
<dbReference type="Gene3D" id="2.115.10.20">
    <property type="entry name" value="Glycosyl hydrolase domain, family 43"/>
    <property type="match status" value="1"/>
</dbReference>
<proteinExistence type="inferred from homology"/>
<dbReference type="Pfam" id="PF02435">
    <property type="entry name" value="Glyco_hydro_68"/>
    <property type="match status" value="1"/>
</dbReference>
<dbReference type="InterPro" id="IPR023296">
    <property type="entry name" value="Glyco_hydro_beta-prop_sf"/>
</dbReference>